<accession>A0A9P5K2J5</accession>
<comment type="caution">
    <text evidence="2">The sequence shown here is derived from an EMBL/GenBank/DDBJ whole genome shotgun (WGS) entry which is preliminary data.</text>
</comment>
<organism evidence="2 3">
    <name type="scientific">Colletotrichum siamense</name>
    <name type="common">Anthracnose fungus</name>
    <dbReference type="NCBI Taxonomy" id="690259"/>
    <lineage>
        <taxon>Eukaryota</taxon>
        <taxon>Fungi</taxon>
        <taxon>Dikarya</taxon>
        <taxon>Ascomycota</taxon>
        <taxon>Pezizomycotina</taxon>
        <taxon>Sordariomycetes</taxon>
        <taxon>Hypocreomycetidae</taxon>
        <taxon>Glomerellales</taxon>
        <taxon>Glomerellaceae</taxon>
        <taxon>Colletotrichum</taxon>
        <taxon>Colletotrichum gloeosporioides species complex</taxon>
    </lineage>
</organism>
<evidence type="ECO:0000313" key="3">
    <source>
        <dbReference type="Proteomes" id="UP000711996"/>
    </source>
</evidence>
<dbReference type="AlphaFoldDB" id="A0A9P5K2J5"/>
<feature type="compositionally biased region" description="Basic residues" evidence="1">
    <location>
        <begin position="1"/>
        <end position="23"/>
    </location>
</feature>
<proteinExistence type="predicted"/>
<keyword evidence="3" id="KW-1185">Reference proteome</keyword>
<name>A0A9P5K2J5_COLSI</name>
<evidence type="ECO:0000313" key="2">
    <source>
        <dbReference type="EMBL" id="KAF4855776.1"/>
    </source>
</evidence>
<gene>
    <name evidence="2" type="ORF">CGCSCA2_v008754</name>
</gene>
<dbReference type="EMBL" id="QPMT01000029">
    <property type="protein sequence ID" value="KAF4855776.1"/>
    <property type="molecule type" value="Genomic_DNA"/>
</dbReference>
<sequence length="30" mass="3292">MGVAKKTRKFGQAKRLIGRRHALAAKPTEA</sequence>
<feature type="region of interest" description="Disordered" evidence="1">
    <location>
        <begin position="1"/>
        <end position="30"/>
    </location>
</feature>
<reference evidence="2" key="1">
    <citation type="submission" date="2019-06" db="EMBL/GenBank/DDBJ databases">
        <authorList>
            <person name="Gan P."/>
            <person name="Shirasu K."/>
        </authorList>
    </citation>
    <scope>NUCLEOTIDE SEQUENCE [LARGE SCALE GENOMIC DNA]</scope>
    <source>
        <strain evidence="2">CAD2</strain>
    </source>
</reference>
<evidence type="ECO:0000256" key="1">
    <source>
        <dbReference type="SAM" id="MobiDB-lite"/>
    </source>
</evidence>
<dbReference type="Proteomes" id="UP000711996">
    <property type="component" value="Unassembled WGS sequence"/>
</dbReference>
<protein>
    <submittedName>
        <fullName evidence="2">Uncharacterized protein</fullName>
    </submittedName>
</protein>